<comment type="caution">
    <text evidence="1">The sequence shown here is derived from an EMBL/GenBank/DDBJ whole genome shotgun (WGS) entry which is preliminary data.</text>
</comment>
<evidence type="ECO:0000313" key="2">
    <source>
        <dbReference type="Proteomes" id="UP000590740"/>
    </source>
</evidence>
<keyword evidence="2" id="KW-1185">Reference proteome</keyword>
<accession>A0A7W7YCY4</accession>
<dbReference type="AlphaFoldDB" id="A0A7W7YCY4"/>
<proteinExistence type="predicted"/>
<dbReference type="EMBL" id="JACHIG010000007">
    <property type="protein sequence ID" value="MBB5033850.1"/>
    <property type="molecule type" value="Genomic_DNA"/>
</dbReference>
<reference evidence="1 2" key="1">
    <citation type="submission" date="2020-08" db="EMBL/GenBank/DDBJ databases">
        <title>Genomic Encyclopedia of Type Strains, Phase IV (KMG-IV): sequencing the most valuable type-strain genomes for metagenomic binning, comparative biology and taxonomic classification.</title>
        <authorList>
            <person name="Goeker M."/>
        </authorList>
    </citation>
    <scope>NUCLEOTIDE SEQUENCE [LARGE SCALE GENOMIC DNA]</scope>
    <source>
        <strain evidence="1 2">DSM 12252</strain>
    </source>
</reference>
<dbReference type="RefSeq" id="WP_184341063.1">
    <property type="nucleotide sequence ID" value="NZ_JACHIG010000007.1"/>
</dbReference>
<protein>
    <submittedName>
        <fullName evidence="1">Plasmid stabilization system protein ParE</fullName>
    </submittedName>
</protein>
<name>A0A7W7YCY4_9BACT</name>
<dbReference type="InterPro" id="IPR035093">
    <property type="entry name" value="RelE/ParE_toxin_dom_sf"/>
</dbReference>
<dbReference type="Proteomes" id="UP000590740">
    <property type="component" value="Unassembled WGS sequence"/>
</dbReference>
<evidence type="ECO:0000313" key="1">
    <source>
        <dbReference type="EMBL" id="MBB5033850.1"/>
    </source>
</evidence>
<organism evidence="1 2">
    <name type="scientific">Prosthecobacter vanneervenii</name>
    <dbReference type="NCBI Taxonomy" id="48466"/>
    <lineage>
        <taxon>Bacteria</taxon>
        <taxon>Pseudomonadati</taxon>
        <taxon>Verrucomicrobiota</taxon>
        <taxon>Verrucomicrobiia</taxon>
        <taxon>Verrucomicrobiales</taxon>
        <taxon>Verrucomicrobiaceae</taxon>
        <taxon>Prosthecobacter</taxon>
    </lineage>
</organism>
<sequence length="66" mass="7847">MLSSIRLLEVFPEIGPVVYRGNIRRVLVFRRHFGLFYVVEDRGIILHALLDLRQDPQSIMRRLRSI</sequence>
<dbReference type="Gene3D" id="3.30.2310.20">
    <property type="entry name" value="RelE-like"/>
    <property type="match status" value="1"/>
</dbReference>
<gene>
    <name evidence="1" type="ORF">HNQ65_003440</name>
</gene>